<dbReference type="Proteomes" id="UP001190700">
    <property type="component" value="Unassembled WGS sequence"/>
</dbReference>
<evidence type="ECO:0000256" key="2">
    <source>
        <dbReference type="SAM" id="MobiDB-lite"/>
    </source>
</evidence>
<feature type="region of interest" description="Disordered" evidence="2">
    <location>
        <begin position="603"/>
        <end position="640"/>
    </location>
</feature>
<feature type="repeat" description="WD" evidence="1">
    <location>
        <begin position="137"/>
        <end position="178"/>
    </location>
</feature>
<dbReference type="PROSITE" id="PS50294">
    <property type="entry name" value="WD_REPEATS_REGION"/>
    <property type="match status" value="1"/>
</dbReference>
<dbReference type="PROSITE" id="PS50082">
    <property type="entry name" value="WD_REPEATS_2"/>
    <property type="match status" value="2"/>
</dbReference>
<accession>A0AAE0G9K6</accession>
<comment type="caution">
    <text evidence="3">The sequence shown here is derived from an EMBL/GenBank/DDBJ whole genome shotgun (WGS) entry which is preliminary data.</text>
</comment>
<organism evidence="3 4">
    <name type="scientific">Cymbomonas tetramitiformis</name>
    <dbReference type="NCBI Taxonomy" id="36881"/>
    <lineage>
        <taxon>Eukaryota</taxon>
        <taxon>Viridiplantae</taxon>
        <taxon>Chlorophyta</taxon>
        <taxon>Pyramimonadophyceae</taxon>
        <taxon>Pyramimonadales</taxon>
        <taxon>Pyramimonadaceae</taxon>
        <taxon>Cymbomonas</taxon>
    </lineage>
</organism>
<dbReference type="InterPro" id="IPR001680">
    <property type="entry name" value="WD40_rpt"/>
</dbReference>
<evidence type="ECO:0000313" key="4">
    <source>
        <dbReference type="Proteomes" id="UP001190700"/>
    </source>
</evidence>
<evidence type="ECO:0000313" key="3">
    <source>
        <dbReference type="EMBL" id="KAK3274102.1"/>
    </source>
</evidence>
<dbReference type="SMART" id="SM00320">
    <property type="entry name" value="WD40"/>
    <property type="match status" value="3"/>
</dbReference>
<protein>
    <submittedName>
        <fullName evidence="3">Uncharacterized protein</fullName>
    </submittedName>
</protein>
<keyword evidence="4" id="KW-1185">Reference proteome</keyword>
<dbReference type="InterPro" id="IPR036322">
    <property type="entry name" value="WD40_repeat_dom_sf"/>
</dbReference>
<feature type="region of interest" description="Disordered" evidence="2">
    <location>
        <begin position="654"/>
        <end position="713"/>
    </location>
</feature>
<reference evidence="3 4" key="1">
    <citation type="journal article" date="2015" name="Genome Biol. Evol.">
        <title>Comparative Genomics of a Bacterivorous Green Alga Reveals Evolutionary Causalities and Consequences of Phago-Mixotrophic Mode of Nutrition.</title>
        <authorList>
            <person name="Burns J.A."/>
            <person name="Paasch A."/>
            <person name="Narechania A."/>
            <person name="Kim E."/>
        </authorList>
    </citation>
    <scope>NUCLEOTIDE SEQUENCE [LARGE SCALE GENOMIC DNA]</scope>
    <source>
        <strain evidence="3 4">PLY_AMNH</strain>
    </source>
</reference>
<feature type="repeat" description="WD" evidence="1">
    <location>
        <begin position="180"/>
        <end position="210"/>
    </location>
</feature>
<dbReference type="PANTHER" id="PTHR19879">
    <property type="entry name" value="TRANSCRIPTION INITIATION FACTOR TFIID"/>
    <property type="match status" value="1"/>
</dbReference>
<sequence>MADLLLRRIPETLDNSDGYITFTSGLRGGFVEREHVAPQSFIQTSRWDPCDTQHCCLAEASGILRSVRIARGGASVVTRFQLHTDWAAVERPWKTFELIPQVPGSILFCQRNSNKILFTTLPFESEVSVDHSRVFCVGTHSGRVECLAVRLDGALVASGSDDGAVRLWRLTDGVMMLHVDNAHDGGTLCVAFAGSMTLATGGKDGFVRVWIATTTGSLVRAHQMPVIGCAPVSSIAVWSSDVLRLLQFQGVLGDWPTDAPTESVVDALAARPPPVDVGDILAAGTVDGVMHVWESKYHESSGGALRGVSTWRQAAVAHHAQGFKLGTLSFRSDGKALASGSDHRDGGGVVRMYETRSYRCAGALSLSAPIVACHFLSRVPDQHKGNMMVCSQLGPPRLLEAHMLDTVEHALQTDTASGLAFVAANGVFDGDVALDGVMLSAPCSDRLMPSPSKARGTPSKMPLHLAGDELEDEPRVLDIPVPARAAVRASEEGREEPRMLPTVEELRRKEQMGRATVSSSDLRAACEVQHPQRSEWWHPSAAPLQQPTSCAAAHPLPLRDAQGASLHQAHQLSPRLEVSGALGAQPDGGPAGLQAVPTTAALPTAAPQGSLKSSPTSSALPNPSRIPAPPKPHCDAVPSSVAAPTVSMAQPCPSDLPAAAPHPPEVCSVQQSHAAAGTGDVSEAARRPTGEARSSVGAKEVSANEGEAATHFSQPRMLSTALLGRKLDRAKNAQFDVPKAEAAAKASANVAAAAVDRSGPQYSNLPDVDKEVTPTAPRRIGKQLDPKWVSALEMKPDFDALWDMEDSQPQVCCTEGLGETSMLLSPSAFDLYW</sequence>
<dbReference type="InterPro" id="IPR015943">
    <property type="entry name" value="WD40/YVTN_repeat-like_dom_sf"/>
</dbReference>
<keyword evidence="1" id="KW-0853">WD repeat</keyword>
<dbReference type="SUPFAM" id="SSF50978">
    <property type="entry name" value="WD40 repeat-like"/>
    <property type="match status" value="1"/>
</dbReference>
<evidence type="ECO:0000256" key="1">
    <source>
        <dbReference type="PROSITE-ProRule" id="PRU00221"/>
    </source>
</evidence>
<dbReference type="EMBL" id="LGRX02007945">
    <property type="protein sequence ID" value="KAK3274102.1"/>
    <property type="molecule type" value="Genomic_DNA"/>
</dbReference>
<dbReference type="Pfam" id="PF00400">
    <property type="entry name" value="WD40"/>
    <property type="match status" value="2"/>
</dbReference>
<dbReference type="Gene3D" id="2.130.10.10">
    <property type="entry name" value="YVTN repeat-like/Quinoprotein amine dehydrogenase"/>
    <property type="match status" value="1"/>
</dbReference>
<feature type="compositionally biased region" description="Polar residues" evidence="2">
    <location>
        <begin position="610"/>
        <end position="621"/>
    </location>
</feature>
<name>A0AAE0G9K6_9CHLO</name>
<gene>
    <name evidence="3" type="ORF">CYMTET_17697</name>
</gene>
<dbReference type="AlphaFoldDB" id="A0AAE0G9K6"/>
<dbReference type="PANTHER" id="PTHR19879:SF9">
    <property type="entry name" value="TRANSCRIPTION INITIATION FACTOR TFIID SUBUNIT 5"/>
    <property type="match status" value="1"/>
</dbReference>
<proteinExistence type="predicted"/>